<protein>
    <submittedName>
        <fullName evidence="2">DUF555 domain-containing protein</fullName>
    </submittedName>
</protein>
<organism evidence="2 3">
    <name type="scientific">Halomarina salina</name>
    <dbReference type="NCBI Taxonomy" id="1872699"/>
    <lineage>
        <taxon>Archaea</taxon>
        <taxon>Methanobacteriati</taxon>
        <taxon>Methanobacteriota</taxon>
        <taxon>Stenosarchaea group</taxon>
        <taxon>Halobacteria</taxon>
        <taxon>Halobacteriales</taxon>
        <taxon>Natronomonadaceae</taxon>
        <taxon>Halomarina</taxon>
    </lineage>
</organism>
<dbReference type="InterPro" id="IPR007564">
    <property type="entry name" value="UPF0212"/>
</dbReference>
<dbReference type="Proteomes" id="UP001596099">
    <property type="component" value="Unassembled WGS sequence"/>
</dbReference>
<evidence type="ECO:0000256" key="1">
    <source>
        <dbReference type="SAM" id="MobiDB-lite"/>
    </source>
</evidence>
<evidence type="ECO:0000313" key="2">
    <source>
        <dbReference type="EMBL" id="MFC5973758.1"/>
    </source>
</evidence>
<proteinExistence type="predicted"/>
<dbReference type="PANTHER" id="PTHR42199">
    <property type="entry name" value="UPF0212 PROTEIN MJ0068"/>
    <property type="match status" value="1"/>
</dbReference>
<feature type="compositionally biased region" description="Low complexity" evidence="1">
    <location>
        <begin position="126"/>
        <end position="140"/>
    </location>
</feature>
<accession>A0ABD5RT81</accession>
<gene>
    <name evidence="2" type="ORF">ACFPYI_20725</name>
</gene>
<dbReference type="PANTHER" id="PTHR42199:SF1">
    <property type="entry name" value="UPF0212 PROTEIN TK1194"/>
    <property type="match status" value="1"/>
</dbReference>
<sequence length="173" mass="18452">MTTSRHGEEETWFEVQLSVPWVVAGTTGVQDVINIAVSEVGKRVNQTSARYSEIVVQDVACPSCGYEYEAALSTTDFALVVLTVLAQFEAFSAEESSRIAKRELGVRMKDIPLTVLGVRRASSGVEEPAVETAAEPDAVTDASSGDGSEIDVLRLEEAAAGERARSARGGETK</sequence>
<keyword evidence="3" id="KW-1185">Reference proteome</keyword>
<evidence type="ECO:0000313" key="3">
    <source>
        <dbReference type="Proteomes" id="UP001596099"/>
    </source>
</evidence>
<comment type="caution">
    <text evidence="2">The sequence shown here is derived from an EMBL/GenBank/DDBJ whole genome shotgun (WGS) entry which is preliminary data.</text>
</comment>
<dbReference type="Pfam" id="PF04475">
    <property type="entry name" value="DUF555"/>
    <property type="match status" value="1"/>
</dbReference>
<reference evidence="2 3" key="1">
    <citation type="journal article" date="2019" name="Int. J. Syst. Evol. Microbiol.">
        <title>The Global Catalogue of Microorganisms (GCM) 10K type strain sequencing project: providing services to taxonomists for standard genome sequencing and annotation.</title>
        <authorList>
            <consortium name="The Broad Institute Genomics Platform"/>
            <consortium name="The Broad Institute Genome Sequencing Center for Infectious Disease"/>
            <person name="Wu L."/>
            <person name="Ma J."/>
        </authorList>
    </citation>
    <scope>NUCLEOTIDE SEQUENCE [LARGE SCALE GENOMIC DNA]</scope>
    <source>
        <strain evidence="2 3">CGMCC 1.12543</strain>
    </source>
</reference>
<dbReference type="AlphaFoldDB" id="A0ABD5RT81"/>
<dbReference type="RefSeq" id="WP_247421350.1">
    <property type="nucleotide sequence ID" value="NZ_JALLGW010000005.1"/>
</dbReference>
<feature type="region of interest" description="Disordered" evidence="1">
    <location>
        <begin position="126"/>
        <end position="151"/>
    </location>
</feature>
<name>A0ABD5RT81_9EURY</name>
<dbReference type="EMBL" id="JBHSQH010000004">
    <property type="protein sequence ID" value="MFC5973758.1"/>
    <property type="molecule type" value="Genomic_DNA"/>
</dbReference>